<dbReference type="STRING" id="1034943.BN59_01401"/>
<evidence type="ECO:0000313" key="16">
    <source>
        <dbReference type="EMBL" id="CDZ77119.1"/>
    </source>
</evidence>
<dbReference type="Pfam" id="PF00155">
    <property type="entry name" value="Aminotran_1_2"/>
    <property type="match status" value="1"/>
</dbReference>
<evidence type="ECO:0000256" key="3">
    <source>
        <dbReference type="ARBA" id="ARBA00010008"/>
    </source>
</evidence>
<dbReference type="PROSITE" id="PS50075">
    <property type="entry name" value="CARRIER"/>
    <property type="match status" value="1"/>
</dbReference>
<evidence type="ECO:0000259" key="15">
    <source>
        <dbReference type="PROSITE" id="PS50075"/>
    </source>
</evidence>
<proteinExistence type="inferred from homology"/>
<dbReference type="InterPro" id="IPR006162">
    <property type="entry name" value="Ppantetheine_attach_site"/>
</dbReference>
<dbReference type="InterPro" id="IPR004839">
    <property type="entry name" value="Aminotransferase_I/II_large"/>
</dbReference>
<evidence type="ECO:0000256" key="6">
    <source>
        <dbReference type="ARBA" id="ARBA00022450"/>
    </source>
</evidence>
<evidence type="ECO:0000256" key="9">
    <source>
        <dbReference type="ARBA" id="ARBA00022756"/>
    </source>
</evidence>
<evidence type="ECO:0000256" key="7">
    <source>
        <dbReference type="ARBA" id="ARBA00022553"/>
    </source>
</evidence>
<dbReference type="CDD" id="cd06454">
    <property type="entry name" value="KBL_like"/>
    <property type="match status" value="1"/>
</dbReference>
<dbReference type="GO" id="GO:0030170">
    <property type="term" value="F:pyridoxal phosphate binding"/>
    <property type="evidence" value="ECO:0007669"/>
    <property type="project" value="InterPro"/>
</dbReference>
<comment type="subunit">
    <text evidence="4">Homodimer.</text>
</comment>
<keyword evidence="7" id="KW-0597">Phosphoprotein</keyword>
<dbReference type="OrthoDB" id="9807157at2"/>
<dbReference type="InterPro" id="IPR015421">
    <property type="entry name" value="PyrdxlP-dep_Trfase_major"/>
</dbReference>
<keyword evidence="17" id="KW-1185">Reference proteome</keyword>
<keyword evidence="6" id="KW-0596">Phosphopantetheine</keyword>
<keyword evidence="16" id="KW-0012">Acyltransferase</keyword>
<evidence type="ECO:0000256" key="13">
    <source>
        <dbReference type="ARBA" id="ARBA00047715"/>
    </source>
</evidence>
<dbReference type="PROSITE" id="PS00599">
    <property type="entry name" value="AA_TRANSFER_CLASS_2"/>
    <property type="match status" value="1"/>
</dbReference>
<keyword evidence="9" id="KW-0093">Biotin biosynthesis</keyword>
<feature type="domain" description="Carrier" evidence="15">
    <location>
        <begin position="1"/>
        <end position="78"/>
    </location>
</feature>
<dbReference type="AlphaFoldDB" id="A0A078KZB5"/>
<evidence type="ECO:0000256" key="11">
    <source>
        <dbReference type="ARBA" id="ARBA00032610"/>
    </source>
</evidence>
<dbReference type="SUPFAM" id="SSF47336">
    <property type="entry name" value="ACP-like"/>
    <property type="match status" value="1"/>
</dbReference>
<comment type="catalytic activity">
    <reaction evidence="13">
        <text>6-carboxyhexanoyl-[ACP] + L-alanine + H(+) = (8S)-8-amino-7-oxononanoate + holo-[ACP] + CO2</text>
        <dbReference type="Rhea" id="RHEA:42288"/>
        <dbReference type="Rhea" id="RHEA-COMP:9685"/>
        <dbReference type="Rhea" id="RHEA-COMP:9955"/>
        <dbReference type="ChEBI" id="CHEBI:15378"/>
        <dbReference type="ChEBI" id="CHEBI:16526"/>
        <dbReference type="ChEBI" id="CHEBI:57972"/>
        <dbReference type="ChEBI" id="CHEBI:64479"/>
        <dbReference type="ChEBI" id="CHEBI:78846"/>
        <dbReference type="ChEBI" id="CHEBI:149468"/>
        <dbReference type="EC" id="2.3.1.47"/>
    </reaction>
</comment>
<accession>A0A078KZB5</accession>
<evidence type="ECO:0000256" key="8">
    <source>
        <dbReference type="ARBA" id="ARBA00022679"/>
    </source>
</evidence>
<comment type="pathway">
    <text evidence="2">Cofactor biosynthesis; biotin biosynthesis.</text>
</comment>
<dbReference type="InterPro" id="IPR050087">
    <property type="entry name" value="AON_synthase_class-II"/>
</dbReference>
<organism evidence="16 17">
    <name type="scientific">Legionella massiliensis</name>
    <dbReference type="NCBI Taxonomy" id="1034943"/>
    <lineage>
        <taxon>Bacteria</taxon>
        <taxon>Pseudomonadati</taxon>
        <taxon>Pseudomonadota</taxon>
        <taxon>Gammaproteobacteria</taxon>
        <taxon>Legionellales</taxon>
        <taxon>Legionellaceae</taxon>
        <taxon>Legionella</taxon>
    </lineage>
</organism>
<dbReference type="PROSITE" id="PS00012">
    <property type="entry name" value="PHOSPHOPANTETHEINE"/>
    <property type="match status" value="1"/>
</dbReference>
<evidence type="ECO:0000256" key="4">
    <source>
        <dbReference type="ARBA" id="ARBA00011738"/>
    </source>
</evidence>
<evidence type="ECO:0000256" key="5">
    <source>
        <dbReference type="ARBA" id="ARBA00013187"/>
    </source>
</evidence>
<evidence type="ECO:0000256" key="10">
    <source>
        <dbReference type="ARBA" id="ARBA00022898"/>
    </source>
</evidence>
<dbReference type="eggNOG" id="COG0156">
    <property type="taxonomic scope" value="Bacteria"/>
</dbReference>
<evidence type="ECO:0000256" key="14">
    <source>
        <dbReference type="RuleBase" id="RU003693"/>
    </source>
</evidence>
<evidence type="ECO:0000256" key="2">
    <source>
        <dbReference type="ARBA" id="ARBA00004746"/>
    </source>
</evidence>
<protein>
    <recommendedName>
        <fullName evidence="5">8-amino-7-oxononanoate synthase</fullName>
        <ecNumber evidence="5">2.3.1.47</ecNumber>
    </recommendedName>
    <alternativeName>
        <fullName evidence="11">7-keto-8-amino-pelargonic acid synthase</fullName>
    </alternativeName>
    <alternativeName>
        <fullName evidence="12">8-amino-7-ketopelargonate synthase</fullName>
    </alternativeName>
</protein>
<dbReference type="EC" id="2.3.1.47" evidence="5"/>
<dbReference type="Gene3D" id="3.90.1150.10">
    <property type="entry name" value="Aspartate Aminotransferase, domain 1"/>
    <property type="match status" value="1"/>
</dbReference>
<dbReference type="InterPro" id="IPR001917">
    <property type="entry name" value="Aminotrans_II_pyridoxalP_BS"/>
</dbReference>
<reference evidence="16 17" key="1">
    <citation type="submission" date="2014-06" db="EMBL/GenBank/DDBJ databases">
        <authorList>
            <person name="Urmite Genomes Urmite Genomes"/>
        </authorList>
    </citation>
    <scope>NUCLEOTIDE SEQUENCE [LARGE SCALE GENOMIC DNA]</scope>
</reference>
<dbReference type="InterPro" id="IPR009081">
    <property type="entry name" value="PP-bd_ACP"/>
</dbReference>
<keyword evidence="8 16" id="KW-0808">Transferase</keyword>
<keyword evidence="10 14" id="KW-0663">Pyridoxal phosphate</keyword>
<dbReference type="Pfam" id="PF00550">
    <property type="entry name" value="PP-binding"/>
    <property type="match status" value="1"/>
</dbReference>
<comment type="similarity">
    <text evidence="3">Belongs to the class-II pyridoxal-phosphate-dependent aminotransferase family. BioF subfamily.</text>
</comment>
<dbReference type="GO" id="GO:0009102">
    <property type="term" value="P:biotin biosynthetic process"/>
    <property type="evidence" value="ECO:0007669"/>
    <property type="project" value="UniProtKB-KW"/>
</dbReference>
<evidence type="ECO:0000256" key="12">
    <source>
        <dbReference type="ARBA" id="ARBA00033381"/>
    </source>
</evidence>
<dbReference type="PANTHER" id="PTHR13693">
    <property type="entry name" value="CLASS II AMINOTRANSFERASE/8-AMINO-7-OXONONANOATE SYNTHASE"/>
    <property type="match status" value="1"/>
</dbReference>
<dbReference type="InterPro" id="IPR015422">
    <property type="entry name" value="PyrdxlP-dep_Trfase_small"/>
</dbReference>
<evidence type="ECO:0000256" key="1">
    <source>
        <dbReference type="ARBA" id="ARBA00001933"/>
    </source>
</evidence>
<dbReference type="GO" id="GO:0008710">
    <property type="term" value="F:8-amino-7-oxononanoate synthase activity"/>
    <property type="evidence" value="ECO:0007669"/>
    <property type="project" value="UniProtKB-EC"/>
</dbReference>
<dbReference type="Proteomes" id="UP000044071">
    <property type="component" value="Unassembled WGS sequence"/>
</dbReference>
<dbReference type="EMBL" id="CCSB01000001">
    <property type="protein sequence ID" value="CDZ77119.1"/>
    <property type="molecule type" value="Genomic_DNA"/>
</dbReference>
<gene>
    <name evidence="16" type="ORF">BN59_01401</name>
</gene>
<sequence>MDNTELHLLVTDIVAKELLVNARDINPTTHLVHYGLNSIHAITLAGELTRKLQINIDFSTLINLRNIKEIVVFIDETLNKKSLPGLAINSQYEIEPLVPPVEEQIALLADLNLYFCESDGLPASVIQIEGQSQLNFSSYNYLGFAHDNDIINASIKALKTYGTSASASRVAGGQKTIHRELEQAIARFLNVESALIFNSGHATNVTTIGHLMQADDLILLDELSHNSLIQGAQLSGAQLKFFNHNNVDSLRNLLSDFCHQFNKTLVVTEGIFSMDGDIAPLDKYVALKNEFPFFLYVDEAHSLGVLGQKGAGIGEHYSINRSDVDLWMGTLSKAMASCGGYIAGNHQLINYLKYTSPGSVFSCGLSPADTAAALASFEKLQQNPDRVQQLRDLSNYLIQQLNEQAIEVKSNLGSPIIPIIIGDEEMTIHICKELRKKNIYLQAIIPPVIAANQSRLRVFINHAHTYKDIDFLVKALASILVLA</sequence>
<dbReference type="Gene3D" id="1.10.1200.10">
    <property type="entry name" value="ACP-like"/>
    <property type="match status" value="1"/>
</dbReference>
<dbReference type="InterPro" id="IPR036736">
    <property type="entry name" value="ACP-like_sf"/>
</dbReference>
<dbReference type="RefSeq" id="WP_052403168.1">
    <property type="nucleotide sequence ID" value="NZ_CCVW01000001.1"/>
</dbReference>
<dbReference type="SUPFAM" id="SSF53383">
    <property type="entry name" value="PLP-dependent transferases"/>
    <property type="match status" value="1"/>
</dbReference>
<dbReference type="PANTHER" id="PTHR13693:SF100">
    <property type="entry name" value="8-AMINO-7-OXONONANOATE SYNTHASE"/>
    <property type="match status" value="1"/>
</dbReference>
<name>A0A078KZB5_9GAMM</name>
<evidence type="ECO:0000313" key="17">
    <source>
        <dbReference type="Proteomes" id="UP000044071"/>
    </source>
</evidence>
<dbReference type="InterPro" id="IPR015424">
    <property type="entry name" value="PyrdxlP-dep_Trfase"/>
</dbReference>
<comment type="cofactor">
    <cofactor evidence="1 14">
        <name>pyridoxal 5'-phosphate</name>
        <dbReference type="ChEBI" id="CHEBI:597326"/>
    </cofactor>
</comment>
<dbReference type="Gene3D" id="3.40.640.10">
    <property type="entry name" value="Type I PLP-dependent aspartate aminotransferase-like (Major domain)"/>
    <property type="match status" value="1"/>
</dbReference>